<evidence type="ECO:0000259" key="2">
    <source>
        <dbReference type="SMART" id="SM00899"/>
    </source>
</evidence>
<dbReference type="SUPFAM" id="SSF50037">
    <property type="entry name" value="C-terminal domain of transcriptional repressors"/>
    <property type="match status" value="1"/>
</dbReference>
<dbReference type="EMBL" id="VSSQ01008601">
    <property type="protein sequence ID" value="MPM39326.1"/>
    <property type="molecule type" value="Genomic_DNA"/>
</dbReference>
<dbReference type="PANTHER" id="PTHR43151">
    <property type="entry name" value="FEOA FAMILY PROTEIN"/>
    <property type="match status" value="1"/>
</dbReference>
<gene>
    <name evidence="3" type="ORF">SDC9_85959</name>
</gene>
<dbReference type="InterPro" id="IPR007167">
    <property type="entry name" value="Fe-transptr_FeoA-like"/>
</dbReference>
<dbReference type="GO" id="GO:0046914">
    <property type="term" value="F:transition metal ion binding"/>
    <property type="evidence" value="ECO:0007669"/>
    <property type="project" value="InterPro"/>
</dbReference>
<sequence>MLNTAMAFEKDFSLRGMIPASMLEAGRPMKIVRIQGRDKTRSFLAGLGFTEGSEVTVVSELAGNVIFKIKDARVALGREMASRILVG</sequence>
<accession>A0A644ZEN9</accession>
<dbReference type="InterPro" id="IPR053184">
    <property type="entry name" value="FeoA-like"/>
</dbReference>
<organism evidence="3">
    <name type="scientific">bioreactor metagenome</name>
    <dbReference type="NCBI Taxonomy" id="1076179"/>
    <lineage>
        <taxon>unclassified sequences</taxon>
        <taxon>metagenomes</taxon>
        <taxon>ecological metagenomes</taxon>
    </lineage>
</organism>
<evidence type="ECO:0000313" key="3">
    <source>
        <dbReference type="EMBL" id="MPM39326.1"/>
    </source>
</evidence>
<keyword evidence="1" id="KW-0408">Iron</keyword>
<comment type="caution">
    <text evidence="3">The sequence shown here is derived from an EMBL/GenBank/DDBJ whole genome shotgun (WGS) entry which is preliminary data.</text>
</comment>
<dbReference type="SMART" id="SM00899">
    <property type="entry name" value="FeoA"/>
    <property type="match status" value="1"/>
</dbReference>
<protein>
    <recommendedName>
        <fullName evidence="2">Ferrous iron transporter FeoA-like domain-containing protein</fullName>
    </recommendedName>
</protein>
<proteinExistence type="predicted"/>
<dbReference type="InterPro" id="IPR008988">
    <property type="entry name" value="Transcriptional_repressor_C"/>
</dbReference>
<reference evidence="3" key="1">
    <citation type="submission" date="2019-08" db="EMBL/GenBank/DDBJ databases">
        <authorList>
            <person name="Kucharzyk K."/>
            <person name="Murdoch R.W."/>
            <person name="Higgins S."/>
            <person name="Loffler F."/>
        </authorList>
    </citation>
    <scope>NUCLEOTIDE SEQUENCE</scope>
</reference>
<dbReference type="PANTHER" id="PTHR43151:SF1">
    <property type="entry name" value="SSR2333 PROTEIN"/>
    <property type="match status" value="1"/>
</dbReference>
<feature type="domain" description="Ferrous iron transporter FeoA-like" evidence="2">
    <location>
        <begin position="18"/>
        <end position="87"/>
    </location>
</feature>
<dbReference type="Pfam" id="PF04023">
    <property type="entry name" value="FeoA"/>
    <property type="match status" value="1"/>
</dbReference>
<name>A0A644ZEN9_9ZZZZ</name>
<dbReference type="Gene3D" id="2.30.30.90">
    <property type="match status" value="1"/>
</dbReference>
<dbReference type="AlphaFoldDB" id="A0A644ZEN9"/>
<dbReference type="InterPro" id="IPR038157">
    <property type="entry name" value="FeoA_core_dom"/>
</dbReference>
<evidence type="ECO:0000256" key="1">
    <source>
        <dbReference type="ARBA" id="ARBA00023004"/>
    </source>
</evidence>